<dbReference type="InterPro" id="IPR003018">
    <property type="entry name" value="GAF"/>
</dbReference>
<dbReference type="SMART" id="SM00267">
    <property type="entry name" value="GGDEF"/>
    <property type="match status" value="1"/>
</dbReference>
<dbReference type="Gene3D" id="3.30.70.270">
    <property type="match status" value="1"/>
</dbReference>
<dbReference type="Pfam" id="PF01590">
    <property type="entry name" value="GAF"/>
    <property type="match status" value="1"/>
</dbReference>
<dbReference type="SUPFAM" id="SSF141868">
    <property type="entry name" value="EAL domain-like"/>
    <property type="match status" value="1"/>
</dbReference>
<feature type="domain" description="GGDEF" evidence="2">
    <location>
        <begin position="206"/>
        <end position="339"/>
    </location>
</feature>
<sequence>MASPESTHEMQRLEVLDRYGVLDTLPEVEFDRITRFVKRLLNVPIVVINFVAGGRTWLKSGVGTTLREMSRESACCGETIERGGPFTVADLRAHSRFRNDPMVQSWGARSYAGAPLTTPDGFRIGTLAVYDGQVREFSPEEQAFLLDLAAVVIDELELRLWVLQWKRAQERSEYLAHHDALTGLPNRLSLLDRTRQALHFAERHGTPVALMVLDLDRFKLINDSLGHAVGDELLRAVAERLGRMLRAEDTVARLGGDEFVVLLPELGEPLGAAWVAQRLQYALGEPFHVAGHDLRVGCSLGISLYPTDGQDAEALLRAADTAMYAAKVAGRGGYRFYVEEMTAAAQEKLRLRGRLAGALERGEFRLHYQPQVDLRTGRVLGAEALVRWPQPGGGWITPDQFIPVAEESGMILPLGEWVLREACRQFARWRERGDPDWTLAVNVSVRQWEAPHFLAQVTEVLRETGLPPARLILEVTESALLHDPEGTQGLARELADLGVRVALDDFGTGCSSLGQLQRLTIGQLKLDRSFVGPLSGWPRDQAIARTVVTLGHWLSVPTVGEGIETAEQLGVLRDLDCEVGQGFLLGSPLPPEEFESRYLHPGGGPLALF</sequence>
<dbReference type="SUPFAM" id="SSF55073">
    <property type="entry name" value="Nucleotide cyclase"/>
    <property type="match status" value="1"/>
</dbReference>
<organism evidence="3 4">
    <name type="scientific">Deinococcus aerius</name>
    <dbReference type="NCBI Taxonomy" id="200253"/>
    <lineage>
        <taxon>Bacteria</taxon>
        <taxon>Thermotogati</taxon>
        <taxon>Deinococcota</taxon>
        <taxon>Deinococci</taxon>
        <taxon>Deinococcales</taxon>
        <taxon>Deinococcaceae</taxon>
        <taxon>Deinococcus</taxon>
    </lineage>
</organism>
<dbReference type="PANTHER" id="PTHR44757:SF2">
    <property type="entry name" value="BIOFILM ARCHITECTURE MAINTENANCE PROTEIN MBAA"/>
    <property type="match status" value="1"/>
</dbReference>
<evidence type="ECO:0000313" key="4">
    <source>
        <dbReference type="Proteomes" id="UP000236569"/>
    </source>
</evidence>
<dbReference type="InterPro" id="IPR001633">
    <property type="entry name" value="EAL_dom"/>
</dbReference>
<dbReference type="CDD" id="cd01948">
    <property type="entry name" value="EAL"/>
    <property type="match status" value="1"/>
</dbReference>
<dbReference type="Pfam" id="PF00990">
    <property type="entry name" value="GGDEF"/>
    <property type="match status" value="1"/>
</dbReference>
<dbReference type="InterPro" id="IPR052155">
    <property type="entry name" value="Biofilm_reg_signaling"/>
</dbReference>
<dbReference type="PANTHER" id="PTHR44757">
    <property type="entry name" value="DIGUANYLATE CYCLASE DGCP"/>
    <property type="match status" value="1"/>
</dbReference>
<dbReference type="Pfam" id="PF00563">
    <property type="entry name" value="EAL"/>
    <property type="match status" value="1"/>
</dbReference>
<reference evidence="4" key="1">
    <citation type="submission" date="2018-01" db="EMBL/GenBank/DDBJ databases">
        <title>Draft Genome Sequence of the Radioresistant Bacterium Deinococcus aerius TR0125, Isolated from the Higher Atmosphere above Japan.</title>
        <authorList>
            <person name="Satoh K."/>
            <person name="Arai H."/>
            <person name="Sanzen T."/>
            <person name="Kawaguchi Y."/>
            <person name="Hayashi H."/>
            <person name="Yokobori S."/>
            <person name="Yamagishi A."/>
            <person name="Oono Y."/>
            <person name="Narumi I."/>
        </authorList>
    </citation>
    <scope>NUCLEOTIDE SEQUENCE [LARGE SCALE GENOMIC DNA]</scope>
    <source>
        <strain evidence="4">TR0125</strain>
    </source>
</reference>
<dbReference type="Gene3D" id="3.20.20.450">
    <property type="entry name" value="EAL domain"/>
    <property type="match status" value="1"/>
</dbReference>
<dbReference type="SMART" id="SM00065">
    <property type="entry name" value="GAF"/>
    <property type="match status" value="1"/>
</dbReference>
<dbReference type="OrthoDB" id="9759607at2"/>
<dbReference type="Gene3D" id="3.30.450.40">
    <property type="match status" value="1"/>
</dbReference>
<dbReference type="SMART" id="SM00052">
    <property type="entry name" value="EAL"/>
    <property type="match status" value="1"/>
</dbReference>
<feature type="domain" description="EAL" evidence="1">
    <location>
        <begin position="348"/>
        <end position="602"/>
    </location>
</feature>
<dbReference type="InterPro" id="IPR000160">
    <property type="entry name" value="GGDEF_dom"/>
</dbReference>
<dbReference type="InterPro" id="IPR029016">
    <property type="entry name" value="GAF-like_dom_sf"/>
</dbReference>
<dbReference type="NCBIfam" id="TIGR00254">
    <property type="entry name" value="GGDEF"/>
    <property type="match status" value="1"/>
</dbReference>
<evidence type="ECO:0000259" key="1">
    <source>
        <dbReference type="PROSITE" id="PS50883"/>
    </source>
</evidence>
<dbReference type="SUPFAM" id="SSF55781">
    <property type="entry name" value="GAF domain-like"/>
    <property type="match status" value="1"/>
</dbReference>
<dbReference type="InterPro" id="IPR035919">
    <property type="entry name" value="EAL_sf"/>
</dbReference>
<accession>A0A2I9DRM4</accession>
<evidence type="ECO:0000313" key="3">
    <source>
        <dbReference type="EMBL" id="GBF05017.1"/>
    </source>
</evidence>
<gene>
    <name evidence="3" type="ORF">DAERI_030183</name>
</gene>
<dbReference type="EMBL" id="BFAG01000003">
    <property type="protein sequence ID" value="GBF05017.1"/>
    <property type="molecule type" value="Genomic_DNA"/>
</dbReference>
<dbReference type="CDD" id="cd01949">
    <property type="entry name" value="GGDEF"/>
    <property type="match status" value="1"/>
</dbReference>
<evidence type="ECO:0000259" key="2">
    <source>
        <dbReference type="PROSITE" id="PS50887"/>
    </source>
</evidence>
<dbReference type="PROSITE" id="PS50883">
    <property type="entry name" value="EAL"/>
    <property type="match status" value="1"/>
</dbReference>
<dbReference type="RefSeq" id="WP_103128469.1">
    <property type="nucleotide sequence ID" value="NZ_BFAG01000003.1"/>
</dbReference>
<proteinExistence type="predicted"/>
<dbReference type="InterPro" id="IPR043128">
    <property type="entry name" value="Rev_trsase/Diguanyl_cyclase"/>
</dbReference>
<dbReference type="AlphaFoldDB" id="A0A2I9DRM4"/>
<dbReference type="InterPro" id="IPR029787">
    <property type="entry name" value="Nucleotide_cyclase"/>
</dbReference>
<keyword evidence="4" id="KW-1185">Reference proteome</keyword>
<dbReference type="Proteomes" id="UP000236569">
    <property type="component" value="Unassembled WGS sequence"/>
</dbReference>
<comment type="caution">
    <text evidence="3">The sequence shown here is derived from an EMBL/GenBank/DDBJ whole genome shotgun (WGS) entry which is preliminary data.</text>
</comment>
<dbReference type="FunFam" id="3.30.70.270:FF:000001">
    <property type="entry name" value="Diguanylate cyclase domain protein"/>
    <property type="match status" value="1"/>
</dbReference>
<protein>
    <submittedName>
        <fullName evidence="3">Diguanylate cyclase/phosphodiesterase with GAF sensor</fullName>
    </submittedName>
</protein>
<name>A0A2I9DRM4_9DEIO</name>
<dbReference type="PROSITE" id="PS50887">
    <property type="entry name" value="GGDEF"/>
    <property type="match status" value="1"/>
</dbReference>